<dbReference type="AlphaFoldDB" id="A0A4R5PIC7"/>
<keyword evidence="9 11" id="KW-0460">Magnesium</keyword>
<proteinExistence type="inferred from homology"/>
<keyword evidence="8 11" id="KW-0067">ATP-binding</keyword>
<evidence type="ECO:0000256" key="5">
    <source>
        <dbReference type="ARBA" id="ARBA00022723"/>
    </source>
</evidence>
<evidence type="ECO:0000256" key="8">
    <source>
        <dbReference type="ARBA" id="ARBA00022840"/>
    </source>
</evidence>
<evidence type="ECO:0000313" key="13">
    <source>
        <dbReference type="Proteomes" id="UP000295131"/>
    </source>
</evidence>
<feature type="binding site" evidence="11">
    <location>
        <position position="175"/>
    </location>
    <ligand>
        <name>ATP</name>
        <dbReference type="ChEBI" id="CHEBI:30616"/>
    </ligand>
</feature>
<dbReference type="Proteomes" id="UP000295131">
    <property type="component" value="Unassembled WGS sequence"/>
</dbReference>
<keyword evidence="5 11" id="KW-0479">Metal-binding</keyword>
<dbReference type="GO" id="GO:0004417">
    <property type="term" value="F:hydroxyethylthiazole kinase activity"/>
    <property type="evidence" value="ECO:0007669"/>
    <property type="project" value="UniProtKB-UniRule"/>
</dbReference>
<dbReference type="EC" id="2.7.1.50" evidence="11"/>
<dbReference type="UniPathway" id="UPA00060">
    <property type="reaction ID" value="UER00139"/>
</dbReference>
<comment type="caution">
    <text evidence="12">The sequence shown here is derived from an EMBL/GenBank/DDBJ whole genome shotgun (WGS) entry which is preliminary data.</text>
</comment>
<evidence type="ECO:0000313" key="12">
    <source>
        <dbReference type="EMBL" id="TDH34986.1"/>
    </source>
</evidence>
<dbReference type="RefSeq" id="WP_133285271.1">
    <property type="nucleotide sequence ID" value="NZ_SMSI01000003.1"/>
</dbReference>
<comment type="cofactor">
    <cofactor evidence="2 11">
        <name>Mg(2+)</name>
        <dbReference type="ChEBI" id="CHEBI:18420"/>
    </cofactor>
</comment>
<dbReference type="EMBL" id="SMSI01000003">
    <property type="protein sequence ID" value="TDH34986.1"/>
    <property type="molecule type" value="Genomic_DNA"/>
</dbReference>
<evidence type="ECO:0000256" key="2">
    <source>
        <dbReference type="ARBA" id="ARBA00001946"/>
    </source>
</evidence>
<dbReference type="PRINTS" id="PR01099">
    <property type="entry name" value="HYETHTZKNASE"/>
</dbReference>
<dbReference type="InterPro" id="IPR029056">
    <property type="entry name" value="Ribokinase-like"/>
</dbReference>
<keyword evidence="4 11" id="KW-0808">Transferase</keyword>
<feature type="binding site" evidence="11">
    <location>
        <position position="202"/>
    </location>
    <ligand>
        <name>substrate</name>
    </ligand>
</feature>
<dbReference type="NCBIfam" id="NF006830">
    <property type="entry name" value="PRK09355.1"/>
    <property type="match status" value="1"/>
</dbReference>
<evidence type="ECO:0000256" key="4">
    <source>
        <dbReference type="ARBA" id="ARBA00022679"/>
    </source>
</evidence>
<feature type="binding site" evidence="11">
    <location>
        <position position="54"/>
    </location>
    <ligand>
        <name>substrate</name>
    </ligand>
</feature>
<feature type="binding site" evidence="11">
    <location>
        <position position="129"/>
    </location>
    <ligand>
        <name>ATP</name>
        <dbReference type="ChEBI" id="CHEBI:30616"/>
    </ligand>
</feature>
<evidence type="ECO:0000256" key="9">
    <source>
        <dbReference type="ARBA" id="ARBA00022842"/>
    </source>
</evidence>
<dbReference type="GO" id="GO:0009228">
    <property type="term" value="P:thiamine biosynthetic process"/>
    <property type="evidence" value="ECO:0007669"/>
    <property type="project" value="UniProtKB-KW"/>
</dbReference>
<evidence type="ECO:0000256" key="11">
    <source>
        <dbReference type="HAMAP-Rule" id="MF_00228"/>
    </source>
</evidence>
<keyword evidence="13" id="KW-1185">Reference proteome</keyword>
<protein>
    <recommendedName>
        <fullName evidence="11">Hydroxyethylthiazole kinase</fullName>
        <ecNumber evidence="11">2.7.1.50</ecNumber>
    </recommendedName>
    <alternativeName>
        <fullName evidence="11">4-methyl-5-beta-hydroxyethylthiazole kinase</fullName>
        <shortName evidence="11">TH kinase</shortName>
        <shortName evidence="11">Thz kinase</shortName>
    </alternativeName>
</protein>
<evidence type="ECO:0000256" key="10">
    <source>
        <dbReference type="ARBA" id="ARBA00022977"/>
    </source>
</evidence>
<keyword evidence="6 11" id="KW-0547">Nucleotide-binding</keyword>
<comment type="function">
    <text evidence="11">Catalyzes the phosphorylation of the hydroxyl group of 4-methyl-5-beta-hydroxyethylthiazole (THZ).</text>
</comment>
<evidence type="ECO:0000256" key="7">
    <source>
        <dbReference type="ARBA" id="ARBA00022777"/>
    </source>
</evidence>
<dbReference type="Gene3D" id="3.40.1190.20">
    <property type="match status" value="1"/>
</dbReference>
<dbReference type="Pfam" id="PF02110">
    <property type="entry name" value="HK"/>
    <property type="match status" value="1"/>
</dbReference>
<name>A0A4R5PIC7_9HYPH</name>
<dbReference type="GO" id="GO:0009229">
    <property type="term" value="P:thiamine diphosphate biosynthetic process"/>
    <property type="evidence" value="ECO:0007669"/>
    <property type="project" value="UniProtKB-UniRule"/>
</dbReference>
<dbReference type="CDD" id="cd01170">
    <property type="entry name" value="THZ_kinase"/>
    <property type="match status" value="1"/>
</dbReference>
<organism evidence="12 13">
    <name type="scientific">Pseudohoeflea suaedae</name>
    <dbReference type="NCBI Taxonomy" id="877384"/>
    <lineage>
        <taxon>Bacteria</taxon>
        <taxon>Pseudomonadati</taxon>
        <taxon>Pseudomonadota</taxon>
        <taxon>Alphaproteobacteria</taxon>
        <taxon>Hyphomicrobiales</taxon>
        <taxon>Rhizobiaceae</taxon>
        <taxon>Pseudohoeflea</taxon>
    </lineage>
</organism>
<gene>
    <name evidence="11 12" type="primary">thiM</name>
    <name evidence="12" type="ORF">E2A64_14795</name>
</gene>
<accession>A0A4R5PIC7</accession>
<comment type="similarity">
    <text evidence="11">Belongs to the Thz kinase family.</text>
</comment>
<comment type="catalytic activity">
    <reaction evidence="1 11">
        <text>5-(2-hydroxyethyl)-4-methylthiazole + ATP = 4-methyl-5-(2-phosphooxyethyl)-thiazole + ADP + H(+)</text>
        <dbReference type="Rhea" id="RHEA:24212"/>
        <dbReference type="ChEBI" id="CHEBI:15378"/>
        <dbReference type="ChEBI" id="CHEBI:17957"/>
        <dbReference type="ChEBI" id="CHEBI:30616"/>
        <dbReference type="ChEBI" id="CHEBI:58296"/>
        <dbReference type="ChEBI" id="CHEBI:456216"/>
        <dbReference type="EC" id="2.7.1.50"/>
    </reaction>
</comment>
<dbReference type="PIRSF" id="PIRSF000513">
    <property type="entry name" value="Thz_kinase"/>
    <property type="match status" value="1"/>
</dbReference>
<evidence type="ECO:0000256" key="3">
    <source>
        <dbReference type="ARBA" id="ARBA00004868"/>
    </source>
</evidence>
<keyword evidence="10 11" id="KW-0784">Thiamine biosynthesis</keyword>
<comment type="pathway">
    <text evidence="3 11">Cofactor biosynthesis; thiamine diphosphate biosynthesis; 4-methyl-5-(2-phosphoethyl)-thiazole from 5-(2-hydroxyethyl)-4-methylthiazole: step 1/1.</text>
</comment>
<keyword evidence="7 11" id="KW-0418">Kinase</keyword>
<dbReference type="GO" id="GO:0000287">
    <property type="term" value="F:magnesium ion binding"/>
    <property type="evidence" value="ECO:0007669"/>
    <property type="project" value="UniProtKB-UniRule"/>
</dbReference>
<dbReference type="InterPro" id="IPR000417">
    <property type="entry name" value="Hyethyz_kinase"/>
</dbReference>
<dbReference type="HAMAP" id="MF_00228">
    <property type="entry name" value="Thz_kinase"/>
    <property type="match status" value="1"/>
</dbReference>
<evidence type="ECO:0000256" key="6">
    <source>
        <dbReference type="ARBA" id="ARBA00022741"/>
    </source>
</evidence>
<reference evidence="12 13" key="1">
    <citation type="journal article" date="2013" name="Int. J. Syst. Evol. Microbiol.">
        <title>Hoeflea suaedae sp. nov., an endophytic bacterium isolated from the root of the halophyte Suaeda maritima.</title>
        <authorList>
            <person name="Chung E.J."/>
            <person name="Park J.A."/>
            <person name="Pramanik P."/>
            <person name="Bibi F."/>
            <person name="Jeon C.O."/>
            <person name="Chung Y.R."/>
        </authorList>
    </citation>
    <scope>NUCLEOTIDE SEQUENCE [LARGE SCALE GENOMIC DNA]</scope>
    <source>
        <strain evidence="12 13">YC6898</strain>
    </source>
</reference>
<sequence length="273" mass="27803">MTFAENHTSITRQRPSELLALIRAEPPLVQCITNFVAMNIAANVLLAAGASPAMVGDAEEAGEFARIAGALTVNIGTLSPQMMEGARAAIAGAHEAGRPWVLDPVACQATAYRRAASAELAGLKPAIIRGNASEILSLAGEESHGQGVDGRDGVEAAETGARRLAAKTGAMVAVTGEIDLVTDGKRVARIGGGSSYMPMNTAMGCSLTGLCGAYAAVAVDPFDAAVGALAHFAVAGTRAHREARGPGSFASLFVDALHAVEPGDLEREAEVAT</sequence>
<dbReference type="SUPFAM" id="SSF53613">
    <property type="entry name" value="Ribokinase-like"/>
    <property type="match status" value="1"/>
</dbReference>
<evidence type="ECO:0000256" key="1">
    <source>
        <dbReference type="ARBA" id="ARBA00001771"/>
    </source>
</evidence>
<dbReference type="GO" id="GO:0005524">
    <property type="term" value="F:ATP binding"/>
    <property type="evidence" value="ECO:0007669"/>
    <property type="project" value="UniProtKB-UniRule"/>
</dbReference>
<dbReference type="OrthoDB" id="8909021at2"/>